<keyword evidence="2" id="KW-0472">Membrane</keyword>
<organism evidence="3 4">
    <name type="scientific">Hartmannibacter diazotrophicus</name>
    <dbReference type="NCBI Taxonomy" id="1482074"/>
    <lineage>
        <taxon>Bacteria</taxon>
        <taxon>Pseudomonadati</taxon>
        <taxon>Pseudomonadota</taxon>
        <taxon>Alphaproteobacteria</taxon>
        <taxon>Hyphomicrobiales</taxon>
        <taxon>Pleomorphomonadaceae</taxon>
        <taxon>Hartmannibacter</taxon>
    </lineage>
</organism>
<dbReference type="GO" id="GO:0008233">
    <property type="term" value="F:peptidase activity"/>
    <property type="evidence" value="ECO:0007669"/>
    <property type="project" value="UniProtKB-KW"/>
</dbReference>
<evidence type="ECO:0000256" key="2">
    <source>
        <dbReference type="SAM" id="Phobius"/>
    </source>
</evidence>
<dbReference type="SUPFAM" id="SSF52096">
    <property type="entry name" value="ClpP/crotonase"/>
    <property type="match status" value="1"/>
</dbReference>
<keyword evidence="2" id="KW-1133">Transmembrane helix</keyword>
<keyword evidence="2" id="KW-0812">Transmembrane</keyword>
<gene>
    <name evidence="3" type="ORF">HDIA_3505</name>
</gene>
<accession>A0A2C9D9U5</accession>
<feature type="region of interest" description="Disordered" evidence="1">
    <location>
        <begin position="60"/>
        <end position="91"/>
    </location>
</feature>
<dbReference type="Gene3D" id="3.90.226.10">
    <property type="entry name" value="2-enoyl-CoA Hydratase, Chain A, domain 1"/>
    <property type="match status" value="1"/>
</dbReference>
<evidence type="ECO:0000256" key="1">
    <source>
        <dbReference type="SAM" id="MobiDB-lite"/>
    </source>
</evidence>
<keyword evidence="3" id="KW-0378">Hydrolase</keyword>
<dbReference type="RefSeq" id="WP_157775718.1">
    <property type="nucleotide sequence ID" value="NZ_LT960614.1"/>
</dbReference>
<dbReference type="KEGG" id="hdi:HDIA_3505"/>
<proteinExistence type="predicted"/>
<protein>
    <submittedName>
        <fullName evidence="3">Clp protease</fullName>
    </submittedName>
</protein>
<dbReference type="AlphaFoldDB" id="A0A2C9D9U5"/>
<dbReference type="OrthoDB" id="5936191at2"/>
<sequence>MSADAPQANGRFATWRRAFFRNPDEAILRVVFVALLMVASVAIGTDFGERLAAQQAERARAPAEQLATPNLPSARPGVIDPAHSKPAGDGPDLSQPMTLELLANGRLEATGTIVAGTAERLTDELDKRGSYVTTVVLNSPGGSVSDAIAMARTIRAHGLTTQVEKDGRCASSCPLVFSGGSERIAAEGAAIGVHQVFSVASAAELIGQSLPEGLAEGQRITAECQRLLVDMGVDPRVWIHALETPPRQIFYFTGDELKEFALATTVE</sequence>
<feature type="transmembrane region" description="Helical" evidence="2">
    <location>
        <begin position="26"/>
        <end position="45"/>
    </location>
</feature>
<dbReference type="GO" id="GO:0006508">
    <property type="term" value="P:proteolysis"/>
    <property type="evidence" value="ECO:0007669"/>
    <property type="project" value="UniProtKB-KW"/>
</dbReference>
<dbReference type="InterPro" id="IPR029045">
    <property type="entry name" value="ClpP/crotonase-like_dom_sf"/>
</dbReference>
<dbReference type="Proteomes" id="UP000223606">
    <property type="component" value="Chromosome 1"/>
</dbReference>
<keyword evidence="4" id="KW-1185">Reference proteome</keyword>
<dbReference type="InterPro" id="IPR023562">
    <property type="entry name" value="ClpP/TepA"/>
</dbReference>
<reference evidence="4" key="1">
    <citation type="submission" date="2017-09" db="EMBL/GenBank/DDBJ databases">
        <title>Genome sequence of Nannocystis excedens DSM 71.</title>
        <authorList>
            <person name="Blom J."/>
        </authorList>
    </citation>
    <scope>NUCLEOTIDE SEQUENCE [LARGE SCALE GENOMIC DNA]</scope>
    <source>
        <strain evidence="4">type strain: E19</strain>
    </source>
</reference>
<dbReference type="Pfam" id="PF00574">
    <property type="entry name" value="CLP_protease"/>
    <property type="match status" value="1"/>
</dbReference>
<evidence type="ECO:0000313" key="4">
    <source>
        <dbReference type="Proteomes" id="UP000223606"/>
    </source>
</evidence>
<keyword evidence="3" id="KW-0645">Protease</keyword>
<name>A0A2C9D9U5_9HYPH</name>
<dbReference type="EMBL" id="LT960614">
    <property type="protein sequence ID" value="SON57046.1"/>
    <property type="molecule type" value="Genomic_DNA"/>
</dbReference>
<evidence type="ECO:0000313" key="3">
    <source>
        <dbReference type="EMBL" id="SON57046.1"/>
    </source>
</evidence>